<comment type="caution">
    <text evidence="10">The sequence shown here is derived from an EMBL/GenBank/DDBJ whole genome shotgun (WGS) entry which is preliminary data.</text>
</comment>
<evidence type="ECO:0000256" key="6">
    <source>
        <dbReference type="ARBA" id="ARBA00023002"/>
    </source>
</evidence>
<name>A0ABT1MVA6_9RHOB</name>
<dbReference type="SUPFAM" id="SSF53706">
    <property type="entry name" value="Formate dehydrogenase/DMSO reductase, domains 1-3"/>
    <property type="match status" value="1"/>
</dbReference>
<evidence type="ECO:0000256" key="7">
    <source>
        <dbReference type="ARBA" id="ARBA00023004"/>
    </source>
</evidence>
<evidence type="ECO:0000256" key="1">
    <source>
        <dbReference type="ARBA" id="ARBA00001966"/>
    </source>
</evidence>
<keyword evidence="5" id="KW-0479">Metal-binding</keyword>
<keyword evidence="7" id="KW-0408">Iron</keyword>
<dbReference type="PANTHER" id="PTHR43598:SF1">
    <property type="entry name" value="FORMATE DEHYDROGENASE-O MAJOR SUBUNIT"/>
    <property type="match status" value="1"/>
</dbReference>
<keyword evidence="8" id="KW-0411">Iron-sulfur</keyword>
<proteinExistence type="inferred from homology"/>
<dbReference type="InterPro" id="IPR027467">
    <property type="entry name" value="MopterinOxRdtase_cofactor_BS"/>
</dbReference>
<dbReference type="InterPro" id="IPR006311">
    <property type="entry name" value="TAT_signal"/>
</dbReference>
<evidence type="ECO:0000313" key="10">
    <source>
        <dbReference type="EMBL" id="MCQ0971406.1"/>
    </source>
</evidence>
<evidence type="ECO:0000256" key="8">
    <source>
        <dbReference type="ARBA" id="ARBA00023014"/>
    </source>
</evidence>
<dbReference type="Pfam" id="PF04879">
    <property type="entry name" value="Molybdop_Fe4S4"/>
    <property type="match status" value="1"/>
</dbReference>
<evidence type="ECO:0000256" key="4">
    <source>
        <dbReference type="ARBA" id="ARBA00022485"/>
    </source>
</evidence>
<sequence length="199" mass="21385">MNIDLSRRGFLRLAGAGVAATSLGAMGFGEAEAAEAAHVRAFKLATTTETRNTCPYCSVACGIIMYSKGDVKAGETAEIIHIEGDSDHPTNRGTLCPKGAALKDFVHAPTRLTKPRYRKPGGTSFEEISWDDALNMIARAIKDDRDANLLQVNEAGQTVNRWTTAGFLAASATTNETAWLTYKTVRSMGIVGFDNQARV</sequence>
<comment type="cofactor">
    <cofactor evidence="1">
        <name>[4Fe-4S] cluster</name>
        <dbReference type="ChEBI" id="CHEBI:49883"/>
    </cofactor>
</comment>
<evidence type="ECO:0000313" key="11">
    <source>
        <dbReference type="Proteomes" id="UP001203945"/>
    </source>
</evidence>
<dbReference type="InterPro" id="IPR006963">
    <property type="entry name" value="Mopterin_OxRdtase_4Fe-4S_dom"/>
</dbReference>
<evidence type="ECO:0000259" key="9">
    <source>
        <dbReference type="PROSITE" id="PS51669"/>
    </source>
</evidence>
<gene>
    <name evidence="10" type="ORF">MLD63_13350</name>
</gene>
<dbReference type="EMBL" id="JAKZEU010000004">
    <property type="protein sequence ID" value="MCQ0971406.1"/>
    <property type="molecule type" value="Genomic_DNA"/>
</dbReference>
<comment type="subcellular location">
    <subcellularLocation>
        <location evidence="2">Cell envelope</location>
    </subcellularLocation>
</comment>
<feature type="domain" description="4Fe-4S Mo/W bis-MGD-type" evidence="9">
    <location>
        <begin position="47"/>
        <end position="110"/>
    </location>
</feature>
<dbReference type="SMART" id="SM00926">
    <property type="entry name" value="Molybdop_Fe4S4"/>
    <property type="match status" value="1"/>
</dbReference>
<dbReference type="NCBIfam" id="TIGR01409">
    <property type="entry name" value="TAT_signal_seq"/>
    <property type="match status" value="1"/>
</dbReference>
<evidence type="ECO:0000256" key="3">
    <source>
        <dbReference type="ARBA" id="ARBA00010312"/>
    </source>
</evidence>
<evidence type="ECO:0000256" key="5">
    <source>
        <dbReference type="ARBA" id="ARBA00022723"/>
    </source>
</evidence>
<keyword evidence="11" id="KW-1185">Reference proteome</keyword>
<dbReference type="Proteomes" id="UP001203945">
    <property type="component" value="Unassembled WGS sequence"/>
</dbReference>
<reference evidence="10 11" key="1">
    <citation type="submission" date="2022-03" db="EMBL/GenBank/DDBJ databases">
        <authorList>
            <person name="He Y."/>
        </authorList>
    </citation>
    <scope>NUCLEOTIDE SEQUENCE [LARGE SCALE GENOMIC DNA]</scope>
    <source>
        <strain evidence="10 11">TK19116</strain>
    </source>
</reference>
<dbReference type="Gene3D" id="3.40.50.740">
    <property type="match status" value="1"/>
</dbReference>
<dbReference type="PROSITE" id="PS51318">
    <property type="entry name" value="TAT"/>
    <property type="match status" value="1"/>
</dbReference>
<protein>
    <submittedName>
        <fullName evidence="10">Twin-arginine translocation signal domain-containing protein</fullName>
    </submittedName>
</protein>
<dbReference type="InterPro" id="IPR019546">
    <property type="entry name" value="TAT_signal_bac_arc"/>
</dbReference>
<organism evidence="10 11">
    <name type="scientific">Paracoccus albicereus</name>
    <dbReference type="NCBI Taxonomy" id="2922394"/>
    <lineage>
        <taxon>Bacteria</taxon>
        <taxon>Pseudomonadati</taxon>
        <taxon>Pseudomonadota</taxon>
        <taxon>Alphaproteobacteria</taxon>
        <taxon>Rhodobacterales</taxon>
        <taxon>Paracoccaceae</taxon>
        <taxon>Paracoccus</taxon>
    </lineage>
</organism>
<dbReference type="PROSITE" id="PS51669">
    <property type="entry name" value="4FE4S_MOW_BIS_MGD"/>
    <property type="match status" value="1"/>
</dbReference>
<dbReference type="Gene3D" id="2.20.25.90">
    <property type="entry name" value="ADC-like domains"/>
    <property type="match status" value="1"/>
</dbReference>
<accession>A0ABT1MVA6</accession>
<keyword evidence="4" id="KW-0004">4Fe-4S</keyword>
<comment type="similarity">
    <text evidence="3">Belongs to the prokaryotic molybdopterin-containing oxidoreductase family.</text>
</comment>
<evidence type="ECO:0000256" key="2">
    <source>
        <dbReference type="ARBA" id="ARBA00004196"/>
    </source>
</evidence>
<dbReference type="PROSITE" id="PS00551">
    <property type="entry name" value="MOLYBDOPTERIN_PROK_1"/>
    <property type="match status" value="1"/>
</dbReference>
<keyword evidence="6" id="KW-0560">Oxidoreductase</keyword>
<dbReference type="PANTHER" id="PTHR43598">
    <property type="entry name" value="TUNGSTEN-CONTAINING FORMYLMETHANOFURAN DEHYDROGENASE 2 SUBUNIT B"/>
    <property type="match status" value="1"/>
</dbReference>